<feature type="domain" description="Zn(2)-C6 fungal-type" evidence="5">
    <location>
        <begin position="14"/>
        <end position="44"/>
    </location>
</feature>
<organism evidence="6 7">
    <name type="scientific">Talaromyces proteolyticus</name>
    <dbReference type="NCBI Taxonomy" id="1131652"/>
    <lineage>
        <taxon>Eukaryota</taxon>
        <taxon>Fungi</taxon>
        <taxon>Dikarya</taxon>
        <taxon>Ascomycota</taxon>
        <taxon>Pezizomycotina</taxon>
        <taxon>Eurotiomycetes</taxon>
        <taxon>Eurotiomycetidae</taxon>
        <taxon>Eurotiales</taxon>
        <taxon>Trichocomaceae</taxon>
        <taxon>Talaromyces</taxon>
        <taxon>Talaromyces sect. Bacilispori</taxon>
    </lineage>
</organism>
<dbReference type="InterPro" id="IPR036864">
    <property type="entry name" value="Zn2-C6_fun-type_DNA-bd_sf"/>
</dbReference>
<dbReference type="CDD" id="cd00067">
    <property type="entry name" value="GAL4"/>
    <property type="match status" value="1"/>
</dbReference>
<proteinExistence type="predicted"/>
<evidence type="ECO:0000256" key="4">
    <source>
        <dbReference type="ARBA" id="ARBA00023242"/>
    </source>
</evidence>
<evidence type="ECO:0000313" key="6">
    <source>
        <dbReference type="EMBL" id="KAH8701871.1"/>
    </source>
</evidence>
<dbReference type="InterPro" id="IPR001138">
    <property type="entry name" value="Zn2Cys6_DnaBD"/>
</dbReference>
<evidence type="ECO:0000256" key="3">
    <source>
        <dbReference type="ARBA" id="ARBA00023163"/>
    </source>
</evidence>
<evidence type="ECO:0000259" key="5">
    <source>
        <dbReference type="PROSITE" id="PS50048"/>
    </source>
</evidence>
<protein>
    <recommendedName>
        <fullName evidence="5">Zn(2)-C6 fungal-type domain-containing protein</fullName>
    </recommendedName>
</protein>
<sequence length="505" mass="56844">MLGAQRVQKRRSTGCEACRKKKVKCGEERPRCRRCTRHQTGCRYPDPLDVDFRNENDKVAVRAANMWRQRAANVETSNEKSVARPEIDTKCVAHAHAYGDLHSGGLQATALAKFYQDFGCIAHKSKPWMGFFQMLPDLYTNASDATSFSHAILAVSLANLARKQGVPEATILARTEYCKAIKLVDQELRQLDGKPSTNVLVSIILMSLFETLISGSMDDNNTSRMTHIHGAIAMLQQVKPGLSEPVIDGRLLNIIYFHMVIHCLRKRLQPPLPLQMWTSQLDPSLPGPRLFGLMYRLGKAQADIDLVMAQSSSGDNEARERINLLIGAMQMMGQELKEWEASLPPNFIFSIRDITPEDHAMLHWAGAPRTIYSYESFWVSIPRTLCFALQTMLNWNLLEYSKAISKWEPGPGSWPVHCATTRNKIVEMIHHICQSVALMLNIPTNSNEEYEMQQAESIRGLIMMWPLSVASTALNDSEVLEQVGRETATWLTNVLQHARDLIGVA</sequence>
<keyword evidence="4" id="KW-0539">Nucleus</keyword>
<dbReference type="PANTHER" id="PTHR38791">
    <property type="entry name" value="ZN(II)2CYS6 TRANSCRIPTION FACTOR (EUROFUNG)-RELATED-RELATED"/>
    <property type="match status" value="1"/>
</dbReference>
<reference evidence="6" key="1">
    <citation type="submission" date="2021-12" db="EMBL/GenBank/DDBJ databases">
        <title>Convergent genome expansion in fungi linked to evolution of root-endophyte symbiosis.</title>
        <authorList>
            <consortium name="DOE Joint Genome Institute"/>
            <person name="Ke Y.-H."/>
            <person name="Bonito G."/>
            <person name="Liao H.-L."/>
            <person name="Looney B."/>
            <person name="Rojas-Flechas A."/>
            <person name="Nash J."/>
            <person name="Hameed K."/>
            <person name="Schadt C."/>
            <person name="Martin F."/>
            <person name="Crous P.W."/>
            <person name="Miettinen O."/>
            <person name="Magnuson J.K."/>
            <person name="Labbe J."/>
            <person name="Jacobson D."/>
            <person name="Doktycz M.J."/>
            <person name="Veneault-Fourrey C."/>
            <person name="Kuo A."/>
            <person name="Mondo S."/>
            <person name="Calhoun S."/>
            <person name="Riley R."/>
            <person name="Ohm R."/>
            <person name="LaButti K."/>
            <person name="Andreopoulos B."/>
            <person name="Pangilinan J."/>
            <person name="Nolan M."/>
            <person name="Tritt A."/>
            <person name="Clum A."/>
            <person name="Lipzen A."/>
            <person name="Daum C."/>
            <person name="Barry K."/>
            <person name="Grigoriev I.V."/>
            <person name="Vilgalys R."/>
        </authorList>
    </citation>
    <scope>NUCLEOTIDE SEQUENCE</scope>
    <source>
        <strain evidence="6">PMI_201</strain>
    </source>
</reference>
<evidence type="ECO:0000313" key="7">
    <source>
        <dbReference type="Proteomes" id="UP001201262"/>
    </source>
</evidence>
<dbReference type="Pfam" id="PF11951">
    <property type="entry name" value="Fungal_trans_2"/>
    <property type="match status" value="1"/>
</dbReference>
<dbReference type="InterPro" id="IPR021858">
    <property type="entry name" value="Fun_TF"/>
</dbReference>
<keyword evidence="7" id="KW-1185">Reference proteome</keyword>
<dbReference type="PANTHER" id="PTHR38791:SF12">
    <property type="entry name" value="TRANSCRIPTION FACTOR DOMAIN-CONTAINING PROTEIN-RELATED"/>
    <property type="match status" value="1"/>
</dbReference>
<keyword evidence="2" id="KW-0238">DNA-binding</keyword>
<dbReference type="SUPFAM" id="SSF57701">
    <property type="entry name" value="Zn2/Cys6 DNA-binding domain"/>
    <property type="match status" value="1"/>
</dbReference>
<dbReference type="RefSeq" id="XP_046075247.1">
    <property type="nucleotide sequence ID" value="XM_046215402.1"/>
</dbReference>
<dbReference type="EMBL" id="JAJTJA010000003">
    <property type="protein sequence ID" value="KAH8701871.1"/>
    <property type="molecule type" value="Genomic_DNA"/>
</dbReference>
<keyword evidence="3" id="KW-0804">Transcription</keyword>
<dbReference type="GO" id="GO:0003677">
    <property type="term" value="F:DNA binding"/>
    <property type="evidence" value="ECO:0007669"/>
    <property type="project" value="UniProtKB-KW"/>
</dbReference>
<dbReference type="GO" id="GO:0000981">
    <property type="term" value="F:DNA-binding transcription factor activity, RNA polymerase II-specific"/>
    <property type="evidence" value="ECO:0007669"/>
    <property type="project" value="InterPro"/>
</dbReference>
<keyword evidence="1" id="KW-0805">Transcription regulation</keyword>
<dbReference type="AlphaFoldDB" id="A0AAD4Q3K3"/>
<evidence type="ECO:0000256" key="1">
    <source>
        <dbReference type="ARBA" id="ARBA00023015"/>
    </source>
</evidence>
<dbReference type="PROSITE" id="PS00463">
    <property type="entry name" value="ZN2_CY6_FUNGAL_1"/>
    <property type="match status" value="1"/>
</dbReference>
<evidence type="ECO:0000256" key="2">
    <source>
        <dbReference type="ARBA" id="ARBA00023125"/>
    </source>
</evidence>
<dbReference type="Gene3D" id="4.10.240.10">
    <property type="entry name" value="Zn(2)-C6 fungal-type DNA-binding domain"/>
    <property type="match status" value="1"/>
</dbReference>
<accession>A0AAD4Q3K3</accession>
<dbReference type="Proteomes" id="UP001201262">
    <property type="component" value="Unassembled WGS sequence"/>
</dbReference>
<gene>
    <name evidence="6" type="ORF">BGW36DRAFT_371740</name>
</gene>
<dbReference type="SMART" id="SM00066">
    <property type="entry name" value="GAL4"/>
    <property type="match status" value="1"/>
</dbReference>
<dbReference type="GO" id="GO:0008270">
    <property type="term" value="F:zinc ion binding"/>
    <property type="evidence" value="ECO:0007669"/>
    <property type="project" value="InterPro"/>
</dbReference>
<dbReference type="Pfam" id="PF00172">
    <property type="entry name" value="Zn_clus"/>
    <property type="match status" value="1"/>
</dbReference>
<dbReference type="InterPro" id="IPR053175">
    <property type="entry name" value="DHMBA_Reg_Transcription_Factor"/>
</dbReference>
<comment type="caution">
    <text evidence="6">The sequence shown here is derived from an EMBL/GenBank/DDBJ whole genome shotgun (WGS) entry which is preliminary data.</text>
</comment>
<name>A0AAD4Q3K3_9EURO</name>
<dbReference type="PROSITE" id="PS50048">
    <property type="entry name" value="ZN2_CY6_FUNGAL_2"/>
    <property type="match status" value="1"/>
</dbReference>
<dbReference type="GeneID" id="70245689"/>